<dbReference type="Gene3D" id="3.90.380.10">
    <property type="entry name" value="Naphthalene 1,2-dioxygenase Alpha Subunit, Chain A, domain 1"/>
    <property type="match status" value="1"/>
</dbReference>
<evidence type="ECO:0000259" key="2">
    <source>
        <dbReference type="Pfam" id="PF00848"/>
    </source>
</evidence>
<dbReference type="Pfam" id="PF00848">
    <property type="entry name" value="Ring_hydroxyl_A"/>
    <property type="match status" value="1"/>
</dbReference>
<accession>A0ABQ6A784</accession>
<dbReference type="SUPFAM" id="SSF55961">
    <property type="entry name" value="Bet v1-like"/>
    <property type="match status" value="1"/>
</dbReference>
<gene>
    <name evidence="3" type="ORF">GCM10010909_18180</name>
</gene>
<evidence type="ECO:0000256" key="1">
    <source>
        <dbReference type="SAM" id="MobiDB-lite"/>
    </source>
</evidence>
<dbReference type="InterPro" id="IPR015879">
    <property type="entry name" value="Ring_hydroxy_dOase_asu_C_dom"/>
</dbReference>
<evidence type="ECO:0000313" key="3">
    <source>
        <dbReference type="EMBL" id="GLR67137.1"/>
    </source>
</evidence>
<keyword evidence="4" id="KW-1185">Reference proteome</keyword>
<feature type="compositionally biased region" description="Basic and acidic residues" evidence="1">
    <location>
        <begin position="262"/>
        <end position="271"/>
    </location>
</feature>
<dbReference type="RefSeq" id="WP_284257860.1">
    <property type="nucleotide sequence ID" value="NZ_BSOS01000058.1"/>
</dbReference>
<feature type="region of interest" description="Disordered" evidence="1">
    <location>
        <begin position="244"/>
        <end position="271"/>
    </location>
</feature>
<proteinExistence type="predicted"/>
<sequence length="324" mass="36733">MKFVTSKYLPARDASTLFSVAGLHAHEFGGFVFINMAENPPSFEEFYGPLLPMLASYKMEEMFVVKDLCVEVPANWKVLVNVFNEPYHAHSTHPQIKPSVDDYFIQSDFYPNGHNRQLFPVGVVSPRWPDDETVNEALAYFLMEAGVDPASYKGDAKGVRRALQAAKRRPNNRYGVDYSGYTDNQLTDDWNPSLFPNVTLNMHPEGVLFMRMRPHPTNPERAFYDAWVLSRRLADGVRPPAYMGVEPDVDVTGATRPARQRTTSEEPRGGDVVDQDVANMVTLYKGMRSRGLGGIIRFSEQEKRIQQFFSEMDLYLDGSKGDLK</sequence>
<comment type="caution">
    <text evidence="3">The sequence shown here is derived from an EMBL/GenBank/DDBJ whole genome shotgun (WGS) entry which is preliminary data.</text>
</comment>
<protein>
    <recommendedName>
        <fullName evidence="2">Aromatic-ring-hydroxylating dioxygenase alpha subunit C-terminal domain-containing protein</fullName>
    </recommendedName>
</protein>
<organism evidence="3 4">
    <name type="scientific">Acidocella aquatica</name>
    <dbReference type="NCBI Taxonomy" id="1922313"/>
    <lineage>
        <taxon>Bacteria</taxon>
        <taxon>Pseudomonadati</taxon>
        <taxon>Pseudomonadota</taxon>
        <taxon>Alphaproteobacteria</taxon>
        <taxon>Acetobacterales</taxon>
        <taxon>Acidocellaceae</taxon>
        <taxon>Acidocella</taxon>
    </lineage>
</organism>
<reference evidence="4" key="1">
    <citation type="journal article" date="2019" name="Int. J. Syst. Evol. Microbiol.">
        <title>The Global Catalogue of Microorganisms (GCM) 10K type strain sequencing project: providing services to taxonomists for standard genome sequencing and annotation.</title>
        <authorList>
            <consortium name="The Broad Institute Genomics Platform"/>
            <consortium name="The Broad Institute Genome Sequencing Center for Infectious Disease"/>
            <person name="Wu L."/>
            <person name="Ma J."/>
        </authorList>
    </citation>
    <scope>NUCLEOTIDE SEQUENCE [LARGE SCALE GENOMIC DNA]</scope>
    <source>
        <strain evidence="4">NBRC 112502</strain>
    </source>
</reference>
<dbReference type="Proteomes" id="UP001156641">
    <property type="component" value="Unassembled WGS sequence"/>
</dbReference>
<dbReference type="EMBL" id="BSOS01000058">
    <property type="protein sequence ID" value="GLR67137.1"/>
    <property type="molecule type" value="Genomic_DNA"/>
</dbReference>
<name>A0ABQ6A784_9PROT</name>
<evidence type="ECO:0000313" key="4">
    <source>
        <dbReference type="Proteomes" id="UP001156641"/>
    </source>
</evidence>
<dbReference type="CDD" id="cd08882">
    <property type="entry name" value="RHO_alpha_C_MupW-like"/>
    <property type="match status" value="1"/>
</dbReference>
<feature type="domain" description="Aromatic-ring-hydroxylating dioxygenase alpha subunit C-terminal" evidence="2">
    <location>
        <begin position="61"/>
        <end position="314"/>
    </location>
</feature>